<dbReference type="InterPro" id="IPR013216">
    <property type="entry name" value="Methyltransf_11"/>
</dbReference>
<dbReference type="EMBL" id="JABAHY010000001">
    <property type="protein sequence ID" value="NLS08507.1"/>
    <property type="molecule type" value="Genomic_DNA"/>
</dbReference>
<keyword evidence="2" id="KW-0489">Methyltransferase</keyword>
<name>A0A7X8THF1_9MICC</name>
<dbReference type="Gene3D" id="3.40.50.150">
    <property type="entry name" value="Vaccinia Virus protein VP39"/>
    <property type="match status" value="1"/>
</dbReference>
<reference evidence="2 3" key="1">
    <citation type="submission" date="2020-04" db="EMBL/GenBank/DDBJ databases">
        <title>Nesterenkonia sp. nov., isolated from marine sediment.</title>
        <authorList>
            <person name="Zhang G."/>
        </authorList>
    </citation>
    <scope>NUCLEOTIDE SEQUENCE [LARGE SCALE GENOMIC DNA]</scope>
    <source>
        <strain evidence="2 3">MY13</strain>
    </source>
</reference>
<evidence type="ECO:0000313" key="2">
    <source>
        <dbReference type="EMBL" id="NLS08507.1"/>
    </source>
</evidence>
<evidence type="ECO:0000313" key="3">
    <source>
        <dbReference type="Proteomes" id="UP000523139"/>
    </source>
</evidence>
<sequence>MERQYRDGSAGDADYSRIGQGYRNYRRPEPEFEAAISQALGGAETVLNVGAGAGSYEPRDRRVTAVEPSAAMRDQRPVGLSAAVDAAAENLPLADGAFDAAMTTFSVHQWADLNQGLSEIRRVTTGPIVILTCDPALLDRFWLNHYAPKVIETEAKRYPRISTIAEALGGEVETTALPIPLQCADGFNEAYYGRPEMLLDPAARRSCSAWSFLLEAETAEAESALRRDLDSGHWDQQYGYLRQRPHFDGSLVLVTAQGSGS</sequence>
<evidence type="ECO:0000259" key="1">
    <source>
        <dbReference type="Pfam" id="PF08241"/>
    </source>
</evidence>
<dbReference type="GO" id="GO:0032259">
    <property type="term" value="P:methylation"/>
    <property type="evidence" value="ECO:0007669"/>
    <property type="project" value="UniProtKB-KW"/>
</dbReference>
<proteinExistence type="predicted"/>
<dbReference type="Proteomes" id="UP000523139">
    <property type="component" value="Unassembled WGS sequence"/>
</dbReference>
<dbReference type="AlphaFoldDB" id="A0A7X8THF1"/>
<feature type="domain" description="Methyltransferase type 11" evidence="1">
    <location>
        <begin position="47"/>
        <end position="124"/>
    </location>
</feature>
<keyword evidence="2" id="KW-0808">Transferase</keyword>
<keyword evidence="3" id="KW-1185">Reference proteome</keyword>
<organism evidence="2 3">
    <name type="scientific">Nesterenkonia sedimenti</name>
    <dbReference type="NCBI Taxonomy" id="1463632"/>
    <lineage>
        <taxon>Bacteria</taxon>
        <taxon>Bacillati</taxon>
        <taxon>Actinomycetota</taxon>
        <taxon>Actinomycetes</taxon>
        <taxon>Micrococcales</taxon>
        <taxon>Micrococcaceae</taxon>
        <taxon>Nesterenkonia</taxon>
    </lineage>
</organism>
<dbReference type="RefSeq" id="WP_168886014.1">
    <property type="nucleotide sequence ID" value="NZ_JABAHY010000001.1"/>
</dbReference>
<dbReference type="GO" id="GO:0008757">
    <property type="term" value="F:S-adenosylmethionine-dependent methyltransferase activity"/>
    <property type="evidence" value="ECO:0007669"/>
    <property type="project" value="InterPro"/>
</dbReference>
<comment type="caution">
    <text evidence="2">The sequence shown here is derived from an EMBL/GenBank/DDBJ whole genome shotgun (WGS) entry which is preliminary data.</text>
</comment>
<dbReference type="SUPFAM" id="SSF53335">
    <property type="entry name" value="S-adenosyl-L-methionine-dependent methyltransferases"/>
    <property type="match status" value="1"/>
</dbReference>
<accession>A0A7X8THF1</accession>
<protein>
    <submittedName>
        <fullName evidence="2">Class I SAM-dependent methyltransferase</fullName>
    </submittedName>
</protein>
<dbReference type="Pfam" id="PF08241">
    <property type="entry name" value="Methyltransf_11"/>
    <property type="match status" value="1"/>
</dbReference>
<gene>
    <name evidence="2" type="ORF">HGQ17_00490</name>
</gene>
<dbReference type="InterPro" id="IPR029063">
    <property type="entry name" value="SAM-dependent_MTases_sf"/>
</dbReference>